<gene>
    <name evidence="2" type="ORF">AMELA_G00257410</name>
</gene>
<keyword evidence="3" id="KW-1185">Reference proteome</keyword>
<comment type="caution">
    <text evidence="2">The sequence shown here is derived from an EMBL/GenBank/DDBJ whole genome shotgun (WGS) entry which is preliminary data.</text>
</comment>
<dbReference type="PANTHER" id="PTHR31594:SF15">
    <property type="entry name" value="VERRUCOTOXIN SUBUNIT BETA ISOFORM X1-RELATED"/>
    <property type="match status" value="1"/>
</dbReference>
<name>A0A7J5ZTQ5_AMEME</name>
<organism evidence="2 3">
    <name type="scientific">Ameiurus melas</name>
    <name type="common">Black bullhead</name>
    <name type="synonym">Silurus melas</name>
    <dbReference type="NCBI Taxonomy" id="219545"/>
    <lineage>
        <taxon>Eukaryota</taxon>
        <taxon>Metazoa</taxon>
        <taxon>Chordata</taxon>
        <taxon>Craniata</taxon>
        <taxon>Vertebrata</taxon>
        <taxon>Euteleostomi</taxon>
        <taxon>Actinopterygii</taxon>
        <taxon>Neopterygii</taxon>
        <taxon>Teleostei</taxon>
        <taxon>Ostariophysi</taxon>
        <taxon>Siluriformes</taxon>
        <taxon>Ictaluridae</taxon>
        <taxon>Ameiurus</taxon>
    </lineage>
</organism>
<evidence type="ECO:0000313" key="2">
    <source>
        <dbReference type="EMBL" id="KAF4073301.1"/>
    </source>
</evidence>
<sequence>MATLGEDTIETAALGRPFQLGMLYDCRKDAIVPGITLWDGEQLQRNKDVSPQINTEFTVTTSDTIEEKAKHLKVDGELKLSLLGGIVTVNGAARYFNDTKKSFKQERLTLHYRTTVRFEQLTMNHLAKGKMEHHEVYDHDVATHVVTAVLYGADAYFVFDRQVNLSEETKKGHGELKIDLDKLKNICSAGAQVGLNMNENEKAAVKQLHCTFYADFKLPSNPSTFEEAMKVYTDLPKMLGENGEHAVPVKVWLYPLVKLDSNAAKLQRTITRDLIRAVESVIDDLNDMEMKCGDLLHDTVAKSFSTFHKQVQDFQKFCFEYKRDFMTKLGVLLPEIRGGKSDISTINEFLEVHKKSPFNNDHLLNWIRMNENKSNQVKTLLEQLRELG</sequence>
<feature type="domain" description="Stonustoxin-like helical" evidence="1">
    <location>
        <begin position="281"/>
        <end position="372"/>
    </location>
</feature>
<accession>A0A7J5ZTQ5</accession>
<dbReference type="AlphaFoldDB" id="A0A7J5ZTQ5"/>
<dbReference type="PANTHER" id="PTHR31594">
    <property type="entry name" value="AIG1-TYPE G DOMAIN-CONTAINING PROTEIN"/>
    <property type="match status" value="1"/>
</dbReference>
<dbReference type="Pfam" id="PF21109">
    <property type="entry name" value="Stonustoxin_helical"/>
    <property type="match status" value="1"/>
</dbReference>
<dbReference type="InterPro" id="IPR048997">
    <property type="entry name" value="Stonustoxin-like_helical"/>
</dbReference>
<evidence type="ECO:0000259" key="1">
    <source>
        <dbReference type="Pfam" id="PF21109"/>
    </source>
</evidence>
<dbReference type="EMBL" id="JAAGNN010000024">
    <property type="protein sequence ID" value="KAF4073301.1"/>
    <property type="molecule type" value="Genomic_DNA"/>
</dbReference>
<proteinExistence type="predicted"/>
<dbReference type="Proteomes" id="UP000593565">
    <property type="component" value="Unassembled WGS sequence"/>
</dbReference>
<feature type="non-terminal residue" evidence="2">
    <location>
        <position position="388"/>
    </location>
</feature>
<dbReference type="InterPro" id="IPR052090">
    <property type="entry name" value="Cytolytic_pore-forming_toxin"/>
</dbReference>
<reference evidence="2 3" key="1">
    <citation type="submission" date="2020-02" db="EMBL/GenBank/DDBJ databases">
        <title>A chromosome-scale genome assembly of the black bullhead catfish (Ameiurus melas).</title>
        <authorList>
            <person name="Wen M."/>
            <person name="Zham M."/>
            <person name="Cabau C."/>
            <person name="Klopp C."/>
            <person name="Donnadieu C."/>
            <person name="Roques C."/>
            <person name="Bouchez O."/>
            <person name="Lampietro C."/>
            <person name="Jouanno E."/>
            <person name="Herpin A."/>
            <person name="Louis A."/>
            <person name="Berthelot C."/>
            <person name="Parey E."/>
            <person name="Roest-Crollius H."/>
            <person name="Braasch I."/>
            <person name="Postlethwait J."/>
            <person name="Robinson-Rechavi M."/>
            <person name="Echchiki A."/>
            <person name="Begum T."/>
            <person name="Montfort J."/>
            <person name="Schartl M."/>
            <person name="Bobe J."/>
            <person name="Guiguen Y."/>
        </authorList>
    </citation>
    <scope>NUCLEOTIDE SEQUENCE [LARGE SCALE GENOMIC DNA]</scope>
    <source>
        <strain evidence="2">M_S1</strain>
        <tissue evidence="2">Blood</tissue>
    </source>
</reference>
<protein>
    <recommendedName>
        <fullName evidence="1">Stonustoxin-like helical domain-containing protein</fullName>
    </recommendedName>
</protein>
<evidence type="ECO:0000313" key="3">
    <source>
        <dbReference type="Proteomes" id="UP000593565"/>
    </source>
</evidence>